<keyword evidence="4" id="KW-1185">Reference proteome</keyword>
<protein>
    <submittedName>
        <fullName evidence="3">Uncharacterized protein</fullName>
    </submittedName>
</protein>
<evidence type="ECO:0000256" key="2">
    <source>
        <dbReference type="SAM" id="SignalP"/>
    </source>
</evidence>
<name>A0A5E4PGR8_9COXI</name>
<reference evidence="3 4" key="1">
    <citation type="submission" date="2019-08" db="EMBL/GenBank/DDBJ databases">
        <authorList>
            <person name="Guy L."/>
        </authorList>
    </citation>
    <scope>NUCLEOTIDE SEQUENCE [LARGE SCALE GENOMIC DNA]</scope>
    <source>
        <strain evidence="3 4">SGT-108</strain>
    </source>
</reference>
<feature type="signal peptide" evidence="2">
    <location>
        <begin position="1"/>
        <end position="30"/>
    </location>
</feature>
<proteinExistence type="predicted"/>
<feature type="chain" id="PRO_5023038825" evidence="2">
    <location>
        <begin position="31"/>
        <end position="107"/>
    </location>
</feature>
<dbReference type="RefSeq" id="WP_148338811.1">
    <property type="nucleotide sequence ID" value="NZ_LR699119.1"/>
</dbReference>
<dbReference type="AlphaFoldDB" id="A0A5E4PGR8"/>
<feature type="compositionally biased region" description="Polar residues" evidence="1">
    <location>
        <begin position="51"/>
        <end position="80"/>
    </location>
</feature>
<feature type="region of interest" description="Disordered" evidence="1">
    <location>
        <begin position="42"/>
        <end position="107"/>
    </location>
</feature>
<dbReference type="KEGG" id="asip:AQUSIP_08010"/>
<dbReference type="EMBL" id="LR699119">
    <property type="protein sequence ID" value="VVC75511.1"/>
    <property type="molecule type" value="Genomic_DNA"/>
</dbReference>
<organism evidence="3 4">
    <name type="scientific">Aquicella siphonis</name>
    <dbReference type="NCBI Taxonomy" id="254247"/>
    <lineage>
        <taxon>Bacteria</taxon>
        <taxon>Pseudomonadati</taxon>
        <taxon>Pseudomonadota</taxon>
        <taxon>Gammaproteobacteria</taxon>
        <taxon>Legionellales</taxon>
        <taxon>Coxiellaceae</taxon>
        <taxon>Aquicella</taxon>
    </lineage>
</organism>
<dbReference type="Proteomes" id="UP000324194">
    <property type="component" value="Chromosome 1"/>
</dbReference>
<evidence type="ECO:0000313" key="4">
    <source>
        <dbReference type="Proteomes" id="UP000324194"/>
    </source>
</evidence>
<dbReference type="PROSITE" id="PS51257">
    <property type="entry name" value="PROKAR_LIPOPROTEIN"/>
    <property type="match status" value="1"/>
</dbReference>
<sequence length="107" mass="10881">MNKNLKQLLAAAAICALGAFLLTSCYTVKGAFQGAGKDVAVLMGPDEGSHKASSSHTTTRQGAKSKATGTQGVTTTAKVKTQSSTTQPVTQQATPAVKPVSQPAVSY</sequence>
<evidence type="ECO:0000256" key="1">
    <source>
        <dbReference type="SAM" id="MobiDB-lite"/>
    </source>
</evidence>
<accession>A0A5E4PGR8</accession>
<evidence type="ECO:0000313" key="3">
    <source>
        <dbReference type="EMBL" id="VVC75511.1"/>
    </source>
</evidence>
<feature type="compositionally biased region" description="Low complexity" evidence="1">
    <location>
        <begin position="81"/>
        <end position="97"/>
    </location>
</feature>
<gene>
    <name evidence="3" type="ORF">AQUSIP_08010</name>
</gene>
<keyword evidence="2" id="KW-0732">Signal</keyword>